<keyword evidence="2" id="KW-1133">Transmembrane helix</keyword>
<comment type="caution">
    <text evidence="3">The sequence shown here is derived from an EMBL/GenBank/DDBJ whole genome shotgun (WGS) entry which is preliminary data.</text>
</comment>
<keyword evidence="2" id="KW-0812">Transmembrane</keyword>
<reference evidence="4" key="1">
    <citation type="submission" date="2016-11" db="EMBL/GenBank/DDBJ databases">
        <authorList>
            <person name="Jaros S."/>
            <person name="Januszkiewicz K."/>
            <person name="Wedrychowicz H."/>
        </authorList>
    </citation>
    <scope>NUCLEOTIDE SEQUENCE [LARGE SCALE GENOMIC DNA]</scope>
    <source>
        <strain evidence="4">CGMCC 4.3555</strain>
    </source>
</reference>
<gene>
    <name evidence="3" type="ORF">SAMN05216268_1015</name>
</gene>
<evidence type="ECO:0000256" key="2">
    <source>
        <dbReference type="SAM" id="Phobius"/>
    </source>
</evidence>
<dbReference type="Pfam" id="PF10092">
    <property type="entry name" value="DUF2330"/>
    <property type="match status" value="1"/>
</dbReference>
<evidence type="ECO:0000313" key="4">
    <source>
        <dbReference type="Proteomes" id="UP000184388"/>
    </source>
</evidence>
<protein>
    <recommendedName>
        <fullName evidence="5">DUF2330 domain-containing protein</fullName>
    </recommendedName>
</protein>
<name>A0A9X8MI21_9ACTN</name>
<feature type="region of interest" description="Disordered" evidence="1">
    <location>
        <begin position="365"/>
        <end position="394"/>
    </location>
</feature>
<dbReference type="AlphaFoldDB" id="A0A9X8MI21"/>
<dbReference type="Proteomes" id="UP000184388">
    <property type="component" value="Unassembled WGS sequence"/>
</dbReference>
<proteinExistence type="predicted"/>
<dbReference type="EMBL" id="FRBK01000001">
    <property type="protein sequence ID" value="SHK69855.1"/>
    <property type="molecule type" value="Genomic_DNA"/>
</dbReference>
<evidence type="ECO:0000256" key="1">
    <source>
        <dbReference type="SAM" id="MobiDB-lite"/>
    </source>
</evidence>
<evidence type="ECO:0000313" key="3">
    <source>
        <dbReference type="EMBL" id="SHK69855.1"/>
    </source>
</evidence>
<feature type="transmembrane region" description="Helical" evidence="2">
    <location>
        <begin position="341"/>
        <end position="360"/>
    </location>
</feature>
<sequence>MRVAADATTGTTAAAGRRRALCVVLLLLAVQLVWLARPAYACGCGAMVHGPNTTIGVHHETSVVRWDGATEQISMSLSVYGTAPDAAWIMPVPHRATVRLGDPELADELSRITEPVTEYRHYFWPRAGDWPFKSDFGGAGDAAAPPADSSVGVVGRERLGPFDVARLTATDPDALRGWLAANGFKLPPALATALRPYVDRHWEYVAVRLAPADHGTRLTGTLDPLLLSFASDHPVYPMRLSRLATTPQELSLYLLAPHRMAPRSAIGGAPPHVSYAGRIQPQDAVRDFAGPAPAFLTAFDQSFPQPQRIDDDHEFRRTAADTPYHRVRYAYSLLQVGGIPLWIPTMGGGTLLLLMVAAALTAGRRRPTPADGHPGTATRAPGVSRAPTPGPPCP</sequence>
<dbReference type="InterPro" id="IPR019283">
    <property type="entry name" value="DUF2330"/>
</dbReference>
<keyword evidence="2" id="KW-0472">Membrane</keyword>
<accession>A0A9X8MI21</accession>
<dbReference type="RefSeq" id="WP_079181662.1">
    <property type="nucleotide sequence ID" value="NZ_FRBK01000001.1"/>
</dbReference>
<evidence type="ECO:0008006" key="5">
    <source>
        <dbReference type="Google" id="ProtNLM"/>
    </source>
</evidence>
<organism evidence="3 4">
    <name type="scientific">Streptomyces yunnanensis</name>
    <dbReference type="NCBI Taxonomy" id="156453"/>
    <lineage>
        <taxon>Bacteria</taxon>
        <taxon>Bacillati</taxon>
        <taxon>Actinomycetota</taxon>
        <taxon>Actinomycetes</taxon>
        <taxon>Kitasatosporales</taxon>
        <taxon>Streptomycetaceae</taxon>
        <taxon>Streptomyces</taxon>
    </lineage>
</organism>